<keyword evidence="11" id="KW-1185">Reference proteome</keyword>
<keyword evidence="3" id="KW-0479">Metal-binding</keyword>
<dbReference type="InterPro" id="IPR036008">
    <property type="entry name" value="Aconitase_4Fe-4S_dom"/>
</dbReference>
<evidence type="ECO:0000259" key="9">
    <source>
        <dbReference type="Pfam" id="PF00694"/>
    </source>
</evidence>
<dbReference type="Proteomes" id="UP000031121">
    <property type="component" value="Chromosome"/>
</dbReference>
<evidence type="ECO:0000313" key="10">
    <source>
        <dbReference type="EMBL" id="AJC12621.1"/>
    </source>
</evidence>
<feature type="domain" description="Aconitase A/isopropylmalate dehydratase small subunit swivel" evidence="9">
    <location>
        <begin position="696"/>
        <end position="824"/>
    </location>
</feature>
<accession>A0A0A8B573</accession>
<organism evidence="10 11">
    <name type="scientific">Berryella intestinalis</name>
    <dbReference type="NCBI Taxonomy" id="1531429"/>
    <lineage>
        <taxon>Bacteria</taxon>
        <taxon>Bacillati</taxon>
        <taxon>Actinomycetota</taxon>
        <taxon>Coriobacteriia</taxon>
        <taxon>Eggerthellales</taxon>
        <taxon>Eggerthellaceae</taxon>
        <taxon>Berryella</taxon>
    </lineage>
</organism>
<evidence type="ECO:0000256" key="4">
    <source>
        <dbReference type="ARBA" id="ARBA00023004"/>
    </source>
</evidence>
<dbReference type="CDD" id="cd01580">
    <property type="entry name" value="AcnA_IRP_Swivel"/>
    <property type="match status" value="1"/>
</dbReference>
<dbReference type="OrthoDB" id="9764318at2"/>
<keyword evidence="6 7" id="KW-0456">Lyase</keyword>
<dbReference type="GO" id="GO:0046872">
    <property type="term" value="F:metal ion binding"/>
    <property type="evidence" value="ECO:0007669"/>
    <property type="project" value="UniProtKB-KW"/>
</dbReference>
<comment type="function">
    <text evidence="7">Catalyzes the isomerization of citrate to isocitrate via cis-aconitate.</text>
</comment>
<evidence type="ECO:0000256" key="3">
    <source>
        <dbReference type="ARBA" id="ARBA00022723"/>
    </source>
</evidence>
<dbReference type="GO" id="GO:0051539">
    <property type="term" value="F:4 iron, 4 sulfur cluster binding"/>
    <property type="evidence" value="ECO:0007669"/>
    <property type="project" value="UniProtKB-KW"/>
</dbReference>
<dbReference type="InterPro" id="IPR006249">
    <property type="entry name" value="Aconitase/IRP2"/>
</dbReference>
<dbReference type="InterPro" id="IPR044137">
    <property type="entry name" value="AcnA_IRP_Swivel"/>
</dbReference>
<dbReference type="NCBIfam" id="NF009520">
    <property type="entry name" value="PRK12881.1"/>
    <property type="match status" value="1"/>
</dbReference>
<dbReference type="KEGG" id="cbac:JI75_08120"/>
<dbReference type="FunFam" id="3.20.19.10:FF:000001">
    <property type="entry name" value="Aconitate hydratase"/>
    <property type="match status" value="1"/>
</dbReference>
<dbReference type="PANTHER" id="PTHR11670">
    <property type="entry name" value="ACONITASE/IRON-RESPONSIVE ELEMENT FAMILY MEMBER"/>
    <property type="match status" value="1"/>
</dbReference>
<evidence type="ECO:0000313" key="11">
    <source>
        <dbReference type="Proteomes" id="UP000031121"/>
    </source>
</evidence>
<dbReference type="EMBL" id="CP009302">
    <property type="protein sequence ID" value="AJC12621.1"/>
    <property type="molecule type" value="Genomic_DNA"/>
</dbReference>
<feature type="domain" description="Aconitase/3-isopropylmalate dehydratase large subunit alpha/beta/alpha" evidence="8">
    <location>
        <begin position="71"/>
        <end position="567"/>
    </location>
</feature>
<dbReference type="SUPFAM" id="SSF53732">
    <property type="entry name" value="Aconitase iron-sulfur domain"/>
    <property type="match status" value="1"/>
</dbReference>
<dbReference type="InterPro" id="IPR015931">
    <property type="entry name" value="Acnase/IPM_dHydase_lsu_aba_1/3"/>
</dbReference>
<keyword evidence="7" id="KW-0004">4Fe-4S</keyword>
<dbReference type="EC" id="4.2.1.3" evidence="7"/>
<reference evidence="10 11" key="2">
    <citation type="journal article" date="2015" name="Genome Announc.">
        <title>Complete Genome Sequence of Coriobacteriaceae Strain 68-1-3, a Novel Mucus-Degrading Isolate from the Swine Intestinal Tract.</title>
        <authorList>
            <person name="Looft T."/>
            <person name="Bayles D.O."/>
            <person name="Alt D.P."/>
            <person name="Stanton T.B."/>
        </authorList>
    </citation>
    <scope>NUCLEOTIDE SEQUENCE [LARGE SCALE GENOMIC DNA]</scope>
    <source>
        <strain evidence="10 11">68-1-3</strain>
    </source>
</reference>
<comment type="cofactor">
    <cofactor evidence="1">
        <name>[4Fe-4S] cluster</name>
        <dbReference type="ChEBI" id="CHEBI:49883"/>
    </cofactor>
</comment>
<dbReference type="Gene3D" id="3.20.19.10">
    <property type="entry name" value="Aconitase, domain 4"/>
    <property type="match status" value="1"/>
</dbReference>
<evidence type="ECO:0000256" key="6">
    <source>
        <dbReference type="ARBA" id="ARBA00023239"/>
    </source>
</evidence>
<evidence type="ECO:0000256" key="1">
    <source>
        <dbReference type="ARBA" id="ARBA00001966"/>
    </source>
</evidence>
<evidence type="ECO:0000256" key="7">
    <source>
        <dbReference type="RuleBase" id="RU361275"/>
    </source>
</evidence>
<keyword evidence="5 7" id="KW-0411">Iron-sulfur</keyword>
<dbReference type="NCBIfam" id="NF006757">
    <property type="entry name" value="PRK09277.1"/>
    <property type="match status" value="1"/>
</dbReference>
<comment type="catalytic activity">
    <reaction evidence="7">
        <text>citrate = D-threo-isocitrate</text>
        <dbReference type="Rhea" id="RHEA:10336"/>
        <dbReference type="ChEBI" id="CHEBI:15562"/>
        <dbReference type="ChEBI" id="CHEBI:16947"/>
        <dbReference type="EC" id="4.2.1.3"/>
    </reaction>
</comment>
<reference evidence="11" key="1">
    <citation type="submission" date="2014-08" db="EMBL/GenBank/DDBJ databases">
        <title>Coriobacteriaceae sp. complete genome.</title>
        <authorList>
            <person name="Looft T."/>
            <person name="Bayles D.O."/>
            <person name="Stanton T.B."/>
        </authorList>
    </citation>
    <scope>NUCLEOTIDE SEQUENCE [LARGE SCALE GENOMIC DNA]</scope>
    <source>
        <strain evidence="11">68-1-3</strain>
    </source>
</reference>
<sequence length="902" mass="96557">MTGCNESFKQVLDVEGIGFDYYPVSRVPGAEKLPYALTVLVENALRCVEGESAALECAQRIVDAGLAGAPGEEIEFSPSRVLFQDFTGVPVFVDFAVMREACAQIGGDPASINPQIPCDLVIDHSVIADEAGSESALDRNMELEFARNAERYRFLKWAQDSFQNVRIVPPGSGICHQLNIEKFAQVAMVRDVEGRVCDASDACGRDAEGRPLAYFDTLVGTDSHTPTANGIGVLGWGVGGIEAEAAALGQPITTLVPRVVGIRLVGRLSGSVSAMDVALRFAQMLRSRGVVGCFVECFGPGLDSLSATQRTCISNMTPEYGSTCTLFPVDGRTLDFLRMTGRSEQQVALVEAYAKAQGLWHDDRVERVYSEIIELDLSQVSASMAGPSRPHDRFDLSDARERFEALRSERGLSSDERAVVAIDGKQHELAHGAVAIAAITSCTTAADPRMMLAAGLAARNAERAGLKPQPWVKCVFAPGSHAGTEILERAGLLDSLRSIGFFNCGYGCMSCIGNSGPIKPEMHEVCDRIELASVLSGNRNFEGRISPDVSQNYLMQPAAVIVYAIAGTVDFDFDSEPLGVDLKGNSVFARDLMPSAEELDELTGRFVTAQAYGEGSASMFEGTEAWKALDVSPSSAFAWDEASTYVRRPPYFDGMTVDPAPVEVPCCARVLAKLGDFITTDHISPAGSIAAGSPAALYLESHGVESADFNTLGSRRGNHEVMMRGTFANVKLMNELAQGRRGGWSLDFSDGQVKPLFDVSESYRGSGVPSIVVAGKMYGSGSSRDWAAKGPMLLGVRAVIAESFERIHRSNLVGMGVLPLQFAEGQNAETLGLTGGETYTVAPVDFSGGLPEPGVVSVTARQDDGTEVSFDATVRVDTPTEGRYMQHGGILQYVLRGLASKR</sequence>
<dbReference type="NCBIfam" id="TIGR01341">
    <property type="entry name" value="aconitase_1"/>
    <property type="match status" value="1"/>
</dbReference>
<dbReference type="RefSeq" id="WP_039690062.1">
    <property type="nucleotide sequence ID" value="NZ_CP009302.1"/>
</dbReference>
<dbReference type="InterPro" id="IPR001030">
    <property type="entry name" value="Acoase/IPM_deHydtase_lsu_aba"/>
</dbReference>
<dbReference type="InterPro" id="IPR000573">
    <property type="entry name" value="AconitaseA/IPMdHydase_ssu_swvl"/>
</dbReference>
<dbReference type="STRING" id="1531429.JI75_08120"/>
<protein>
    <recommendedName>
        <fullName evidence="7">Aconitate hydratase</fullName>
        <shortName evidence="7">Aconitase</shortName>
        <ecNumber evidence="7">4.2.1.3</ecNumber>
    </recommendedName>
</protein>
<dbReference type="AlphaFoldDB" id="A0A0A8B573"/>
<comment type="similarity">
    <text evidence="2 7">Belongs to the aconitase/IPM isomerase family.</text>
</comment>
<dbReference type="Pfam" id="PF00694">
    <property type="entry name" value="Aconitase_C"/>
    <property type="match status" value="1"/>
</dbReference>
<evidence type="ECO:0000256" key="5">
    <source>
        <dbReference type="ARBA" id="ARBA00023014"/>
    </source>
</evidence>
<dbReference type="GO" id="GO:0003994">
    <property type="term" value="F:aconitate hydratase activity"/>
    <property type="evidence" value="ECO:0007669"/>
    <property type="project" value="UniProtKB-EC"/>
</dbReference>
<dbReference type="Pfam" id="PF00330">
    <property type="entry name" value="Aconitase"/>
    <property type="match status" value="1"/>
</dbReference>
<evidence type="ECO:0000259" key="8">
    <source>
        <dbReference type="Pfam" id="PF00330"/>
    </source>
</evidence>
<name>A0A0A8B573_9ACTN</name>
<gene>
    <name evidence="10" type="primary">acnA</name>
    <name evidence="10" type="ORF">JI75_08120</name>
</gene>
<dbReference type="PRINTS" id="PR00415">
    <property type="entry name" value="ACONITASE"/>
</dbReference>
<dbReference type="InterPro" id="IPR015928">
    <property type="entry name" value="Aconitase/3IPM_dehydase_swvl"/>
</dbReference>
<proteinExistence type="inferred from homology"/>
<dbReference type="Gene3D" id="3.30.499.10">
    <property type="entry name" value="Aconitase, domain 3"/>
    <property type="match status" value="2"/>
</dbReference>
<dbReference type="Gene3D" id="6.10.190.10">
    <property type="match status" value="1"/>
</dbReference>
<dbReference type="HOGENOM" id="CLU_013476_2_1_11"/>
<evidence type="ECO:0000256" key="2">
    <source>
        <dbReference type="ARBA" id="ARBA00007185"/>
    </source>
</evidence>
<dbReference type="SUPFAM" id="SSF52016">
    <property type="entry name" value="LeuD/IlvD-like"/>
    <property type="match status" value="1"/>
</dbReference>
<keyword evidence="4 7" id="KW-0408">Iron</keyword>